<accession>A0ACB8CCT7</accession>
<proteinExistence type="predicted"/>
<reference evidence="1" key="1">
    <citation type="submission" date="2020-05" db="EMBL/GenBank/DDBJ databases">
        <title>Large-scale comparative analyses of tick genomes elucidate their genetic diversity and vector capacities.</title>
        <authorList>
            <person name="Jia N."/>
            <person name="Wang J."/>
            <person name="Shi W."/>
            <person name="Du L."/>
            <person name="Sun Y."/>
            <person name="Zhan W."/>
            <person name="Jiang J."/>
            <person name="Wang Q."/>
            <person name="Zhang B."/>
            <person name="Ji P."/>
            <person name="Sakyi L.B."/>
            <person name="Cui X."/>
            <person name="Yuan T."/>
            <person name="Jiang B."/>
            <person name="Yang W."/>
            <person name="Lam T.T.-Y."/>
            <person name="Chang Q."/>
            <person name="Ding S."/>
            <person name="Wang X."/>
            <person name="Zhu J."/>
            <person name="Ruan X."/>
            <person name="Zhao L."/>
            <person name="Wei J."/>
            <person name="Que T."/>
            <person name="Du C."/>
            <person name="Cheng J."/>
            <person name="Dai P."/>
            <person name="Han X."/>
            <person name="Huang E."/>
            <person name="Gao Y."/>
            <person name="Liu J."/>
            <person name="Shao H."/>
            <person name="Ye R."/>
            <person name="Li L."/>
            <person name="Wei W."/>
            <person name="Wang X."/>
            <person name="Wang C."/>
            <person name="Yang T."/>
            <person name="Huo Q."/>
            <person name="Li W."/>
            <person name="Guo W."/>
            <person name="Chen H."/>
            <person name="Zhou L."/>
            <person name="Ni X."/>
            <person name="Tian J."/>
            <person name="Zhou Y."/>
            <person name="Sheng Y."/>
            <person name="Liu T."/>
            <person name="Pan Y."/>
            <person name="Xia L."/>
            <person name="Li J."/>
            <person name="Zhao F."/>
            <person name="Cao W."/>
        </authorList>
    </citation>
    <scope>NUCLEOTIDE SEQUENCE</scope>
    <source>
        <strain evidence="1">Dsil-2018</strain>
    </source>
</reference>
<keyword evidence="2" id="KW-1185">Reference proteome</keyword>
<evidence type="ECO:0000313" key="2">
    <source>
        <dbReference type="Proteomes" id="UP000821865"/>
    </source>
</evidence>
<sequence>MHCLYCSQVAPATTSLGEGNFRNSVIMATEMSGASEMSRMECEDSSEDETQDGKSGSEGGQGGGGPPPSAGPQGAGTTKPGSNKPGPDVEVPKPGGRPLEPIKEVICTLGGIAATVKRFPVDGLCEYIFYTHVFVNSNSSELQSTTTASSYKVFLDRMLLYSNTEGGLSFDIQVADRKLVEKVNQTLQDLQRKNILHYGSLNVIDAVGNLRPMVLRALELLKELRKVQGDDKKRTVIAIGGLNYDSLDAFEKYENAIKLAGARNSGADTVIAISSTNAWFDEITACVAVPPATLTPTDTRFPGLVRNIDLISEKSQFLSDYTIGGLSMELAAILYTFGANITDPLHSIAYKPCTSATLAHLDMACESDSANRVSVMDFRAAFANQSKSMVLFYDDIVTISEKVTKVMEKLQRRRVAWLYFDVLFTDFLNRCGFNDPFEPIEILRDEFMRIL</sequence>
<evidence type="ECO:0000313" key="1">
    <source>
        <dbReference type="EMBL" id="KAH7940506.1"/>
    </source>
</evidence>
<dbReference type="EMBL" id="CM023476">
    <property type="protein sequence ID" value="KAH7940506.1"/>
    <property type="molecule type" value="Genomic_DNA"/>
</dbReference>
<organism evidence="1 2">
    <name type="scientific">Dermacentor silvarum</name>
    <name type="common">Tick</name>
    <dbReference type="NCBI Taxonomy" id="543639"/>
    <lineage>
        <taxon>Eukaryota</taxon>
        <taxon>Metazoa</taxon>
        <taxon>Ecdysozoa</taxon>
        <taxon>Arthropoda</taxon>
        <taxon>Chelicerata</taxon>
        <taxon>Arachnida</taxon>
        <taxon>Acari</taxon>
        <taxon>Parasitiformes</taxon>
        <taxon>Ixodida</taxon>
        <taxon>Ixodoidea</taxon>
        <taxon>Ixodidae</taxon>
        <taxon>Rhipicephalinae</taxon>
        <taxon>Dermacentor</taxon>
    </lineage>
</organism>
<protein>
    <submittedName>
        <fullName evidence="1">Uncharacterized protein</fullName>
    </submittedName>
</protein>
<comment type="caution">
    <text evidence="1">The sequence shown here is derived from an EMBL/GenBank/DDBJ whole genome shotgun (WGS) entry which is preliminary data.</text>
</comment>
<name>A0ACB8CCT7_DERSI</name>
<gene>
    <name evidence="1" type="ORF">HPB49_000689</name>
</gene>
<dbReference type="Proteomes" id="UP000821865">
    <property type="component" value="Chromosome 7"/>
</dbReference>